<keyword evidence="2" id="KW-1185">Reference proteome</keyword>
<proteinExistence type="predicted"/>
<protein>
    <submittedName>
        <fullName evidence="1">Uncharacterized protein</fullName>
    </submittedName>
</protein>
<dbReference type="AlphaFoldDB" id="A0A653BY56"/>
<dbReference type="InterPro" id="IPR011604">
    <property type="entry name" value="PDDEXK-like_dom_sf"/>
</dbReference>
<gene>
    <name evidence="1" type="ORF">CALMAC_LOCUS4246</name>
</gene>
<dbReference type="EMBL" id="CAACVG010006049">
    <property type="protein sequence ID" value="VEN39887.1"/>
    <property type="molecule type" value="Genomic_DNA"/>
</dbReference>
<dbReference type="Gene3D" id="3.90.320.10">
    <property type="match status" value="1"/>
</dbReference>
<evidence type="ECO:0000313" key="1">
    <source>
        <dbReference type="EMBL" id="VEN39887.1"/>
    </source>
</evidence>
<name>A0A653BY56_CALMS</name>
<dbReference type="OrthoDB" id="6782496at2759"/>
<sequence length="89" mass="10438">MDRCKKNLQEKLLYQSKIIVEYGITKAFEDCFQECNFILDENGRYTLKKKHKYYGQVQLVMAILNLSKCYVCLYASYDGSGEIITVDFL</sequence>
<accession>A0A653BY56</accession>
<organism evidence="1 2">
    <name type="scientific">Callosobruchus maculatus</name>
    <name type="common">Southern cowpea weevil</name>
    <name type="synonym">Pulse bruchid</name>
    <dbReference type="NCBI Taxonomy" id="64391"/>
    <lineage>
        <taxon>Eukaryota</taxon>
        <taxon>Metazoa</taxon>
        <taxon>Ecdysozoa</taxon>
        <taxon>Arthropoda</taxon>
        <taxon>Hexapoda</taxon>
        <taxon>Insecta</taxon>
        <taxon>Pterygota</taxon>
        <taxon>Neoptera</taxon>
        <taxon>Endopterygota</taxon>
        <taxon>Coleoptera</taxon>
        <taxon>Polyphaga</taxon>
        <taxon>Cucujiformia</taxon>
        <taxon>Chrysomeloidea</taxon>
        <taxon>Chrysomelidae</taxon>
        <taxon>Bruchinae</taxon>
        <taxon>Bruchini</taxon>
        <taxon>Callosobruchus</taxon>
    </lineage>
</organism>
<dbReference type="Proteomes" id="UP000410492">
    <property type="component" value="Unassembled WGS sequence"/>
</dbReference>
<reference evidence="1 2" key="1">
    <citation type="submission" date="2019-01" db="EMBL/GenBank/DDBJ databases">
        <authorList>
            <person name="Sayadi A."/>
        </authorList>
    </citation>
    <scope>NUCLEOTIDE SEQUENCE [LARGE SCALE GENOMIC DNA]</scope>
</reference>
<evidence type="ECO:0000313" key="2">
    <source>
        <dbReference type="Proteomes" id="UP000410492"/>
    </source>
</evidence>